<sequence>MLNPSDQFIDDFLNGSGNLHDLALFDPLDPELAILISSSLVPFDTNMETPSSLSSGIGSDSNDQESWNKIALSLIEQVLDMNSSQGLLEKENENGETPLLIAAKCNQWKLIEVILKNRSDLVEQKDKNDNNLLHLLANLNEDEGAETIGNIFKILSNDTKQILLIGKNKLSQTPLEIAQSHGNPFSCELLIENEK</sequence>
<accession>A0A814T559</accession>
<organism evidence="2 3">
    <name type="scientific">Rotaria sordida</name>
    <dbReference type="NCBI Taxonomy" id="392033"/>
    <lineage>
        <taxon>Eukaryota</taxon>
        <taxon>Metazoa</taxon>
        <taxon>Spiralia</taxon>
        <taxon>Gnathifera</taxon>
        <taxon>Rotifera</taxon>
        <taxon>Eurotatoria</taxon>
        <taxon>Bdelloidea</taxon>
        <taxon>Philodinida</taxon>
        <taxon>Philodinidae</taxon>
        <taxon>Rotaria</taxon>
    </lineage>
</organism>
<reference evidence="2" key="1">
    <citation type="submission" date="2021-02" db="EMBL/GenBank/DDBJ databases">
        <authorList>
            <person name="Nowell W R."/>
        </authorList>
    </citation>
    <scope>NUCLEOTIDE SEQUENCE</scope>
</reference>
<dbReference type="Proteomes" id="UP000663864">
    <property type="component" value="Unassembled WGS sequence"/>
</dbReference>
<name>A0A814T559_9BILA</name>
<dbReference type="PROSITE" id="PS50088">
    <property type="entry name" value="ANK_REPEAT"/>
    <property type="match status" value="1"/>
</dbReference>
<dbReference type="EMBL" id="CAJNOT010001166">
    <property type="protein sequence ID" value="CAF1156832.1"/>
    <property type="molecule type" value="Genomic_DNA"/>
</dbReference>
<proteinExistence type="predicted"/>
<evidence type="ECO:0000313" key="3">
    <source>
        <dbReference type="Proteomes" id="UP000663864"/>
    </source>
</evidence>
<keyword evidence="1" id="KW-0040">ANK repeat</keyword>
<feature type="repeat" description="ANK" evidence="1">
    <location>
        <begin position="94"/>
        <end position="126"/>
    </location>
</feature>
<dbReference type="InterPro" id="IPR002110">
    <property type="entry name" value="Ankyrin_rpt"/>
</dbReference>
<gene>
    <name evidence="2" type="ORF">ZHD862_LOCUS20465</name>
</gene>
<dbReference type="AlphaFoldDB" id="A0A814T559"/>
<dbReference type="Gene3D" id="1.25.40.20">
    <property type="entry name" value="Ankyrin repeat-containing domain"/>
    <property type="match status" value="1"/>
</dbReference>
<dbReference type="Pfam" id="PF00023">
    <property type="entry name" value="Ank"/>
    <property type="match status" value="1"/>
</dbReference>
<comment type="caution">
    <text evidence="2">The sequence shown here is derived from an EMBL/GenBank/DDBJ whole genome shotgun (WGS) entry which is preliminary data.</text>
</comment>
<dbReference type="InterPro" id="IPR036770">
    <property type="entry name" value="Ankyrin_rpt-contain_sf"/>
</dbReference>
<dbReference type="SUPFAM" id="SSF48403">
    <property type="entry name" value="Ankyrin repeat"/>
    <property type="match status" value="1"/>
</dbReference>
<evidence type="ECO:0000256" key="1">
    <source>
        <dbReference type="PROSITE-ProRule" id="PRU00023"/>
    </source>
</evidence>
<protein>
    <submittedName>
        <fullName evidence="2">Uncharacterized protein</fullName>
    </submittedName>
</protein>
<evidence type="ECO:0000313" key="2">
    <source>
        <dbReference type="EMBL" id="CAF1156832.1"/>
    </source>
</evidence>